<evidence type="ECO:0000313" key="2">
    <source>
        <dbReference type="EMBL" id="KAL3873964.1"/>
    </source>
</evidence>
<sequence>MSNPKSYPSFQKSGSEDQDFSEKPGHSIHNSQLYSSYISTELPTINRSKANNIRNVPPRPLPRRSRDLTKIRGFMGCLPSCPFSVNFRSELSDADNQITHGDSSINAKKKTQTSRGFPAWKSDVRKDRNGFRRSESYQSLYNNQPVTLSNENSNANVSHNSQNRANKVKNKVTGTESREDNHYDFTPRGYDNFETGVFRRYGQENEVPVDAMAHDNGHHTEDKAPSPHALELKSRHMKQWNRSNNEGQVKTKNIFFNNNYTCIFLLTYYCGV</sequence>
<feature type="compositionally biased region" description="Polar residues" evidence="1">
    <location>
        <begin position="1"/>
        <end position="13"/>
    </location>
</feature>
<dbReference type="EMBL" id="JBJQND010000006">
    <property type="protein sequence ID" value="KAL3873964.1"/>
    <property type="molecule type" value="Genomic_DNA"/>
</dbReference>
<feature type="compositionally biased region" description="Polar residues" evidence="1">
    <location>
        <begin position="136"/>
        <end position="165"/>
    </location>
</feature>
<organism evidence="2 3">
    <name type="scientific">Sinanodonta woodiana</name>
    <name type="common">Chinese pond mussel</name>
    <name type="synonym">Anodonta woodiana</name>
    <dbReference type="NCBI Taxonomy" id="1069815"/>
    <lineage>
        <taxon>Eukaryota</taxon>
        <taxon>Metazoa</taxon>
        <taxon>Spiralia</taxon>
        <taxon>Lophotrochozoa</taxon>
        <taxon>Mollusca</taxon>
        <taxon>Bivalvia</taxon>
        <taxon>Autobranchia</taxon>
        <taxon>Heteroconchia</taxon>
        <taxon>Palaeoheterodonta</taxon>
        <taxon>Unionida</taxon>
        <taxon>Unionoidea</taxon>
        <taxon>Unionidae</taxon>
        <taxon>Unioninae</taxon>
        <taxon>Sinanodonta</taxon>
    </lineage>
</organism>
<feature type="compositionally biased region" description="Basic and acidic residues" evidence="1">
    <location>
        <begin position="125"/>
        <end position="135"/>
    </location>
</feature>
<feature type="region of interest" description="Disordered" evidence="1">
    <location>
        <begin position="1"/>
        <end position="31"/>
    </location>
</feature>
<accession>A0ABD3WJ12</accession>
<feature type="region of interest" description="Disordered" evidence="1">
    <location>
        <begin position="98"/>
        <end position="117"/>
    </location>
</feature>
<dbReference type="AlphaFoldDB" id="A0ABD3WJ12"/>
<evidence type="ECO:0000313" key="3">
    <source>
        <dbReference type="Proteomes" id="UP001634394"/>
    </source>
</evidence>
<feature type="compositionally biased region" description="Basic and acidic residues" evidence="1">
    <location>
        <begin position="176"/>
        <end position="185"/>
    </location>
</feature>
<protein>
    <submittedName>
        <fullName evidence="2">Uncharacterized protein</fullName>
    </submittedName>
</protein>
<keyword evidence="3" id="KW-1185">Reference proteome</keyword>
<comment type="caution">
    <text evidence="2">The sequence shown here is derived from an EMBL/GenBank/DDBJ whole genome shotgun (WGS) entry which is preliminary data.</text>
</comment>
<feature type="region of interest" description="Disordered" evidence="1">
    <location>
        <begin position="125"/>
        <end position="186"/>
    </location>
</feature>
<dbReference type="Proteomes" id="UP001634394">
    <property type="component" value="Unassembled WGS sequence"/>
</dbReference>
<proteinExistence type="predicted"/>
<evidence type="ECO:0000256" key="1">
    <source>
        <dbReference type="SAM" id="MobiDB-lite"/>
    </source>
</evidence>
<reference evidence="2 3" key="1">
    <citation type="submission" date="2024-11" db="EMBL/GenBank/DDBJ databases">
        <title>Chromosome-level genome assembly of the freshwater bivalve Anodonta woodiana.</title>
        <authorList>
            <person name="Chen X."/>
        </authorList>
    </citation>
    <scope>NUCLEOTIDE SEQUENCE [LARGE SCALE GENOMIC DNA]</scope>
    <source>
        <strain evidence="2">MN2024</strain>
        <tissue evidence="2">Gills</tissue>
    </source>
</reference>
<gene>
    <name evidence="2" type="ORF">ACJMK2_037038</name>
</gene>
<name>A0ABD3WJ12_SINWO</name>